<dbReference type="InterPro" id="IPR009091">
    <property type="entry name" value="RCC1/BLIP-II"/>
</dbReference>
<protein>
    <submittedName>
        <fullName evidence="2">Putative E3 ubiquitin-protein ligase HERC1</fullName>
    </submittedName>
</protein>
<gene>
    <name evidence="2" type="primary">HERC1</name>
    <name evidence="2" type="ORF">AK812_SmicGene8553</name>
</gene>
<proteinExistence type="predicted"/>
<dbReference type="EMBL" id="LSRX01000127">
    <property type="protein sequence ID" value="OLQ07980.1"/>
    <property type="molecule type" value="Genomic_DNA"/>
</dbReference>
<dbReference type="Gene3D" id="2.130.10.30">
    <property type="entry name" value="Regulator of chromosome condensation 1/beta-lactamase-inhibitor protein II"/>
    <property type="match status" value="1"/>
</dbReference>
<keyword evidence="1" id="KW-0677">Repeat</keyword>
<dbReference type="Proteomes" id="UP000186817">
    <property type="component" value="Unassembled WGS sequence"/>
</dbReference>
<evidence type="ECO:0000313" key="2">
    <source>
        <dbReference type="EMBL" id="OLQ07980.1"/>
    </source>
</evidence>
<dbReference type="OrthoDB" id="5370059at2759"/>
<evidence type="ECO:0000256" key="1">
    <source>
        <dbReference type="ARBA" id="ARBA00022737"/>
    </source>
</evidence>
<dbReference type="SUPFAM" id="SSF50985">
    <property type="entry name" value="RCC1/BLIP-II"/>
    <property type="match status" value="1"/>
</dbReference>
<reference evidence="2 3" key="1">
    <citation type="submission" date="2016-02" db="EMBL/GenBank/DDBJ databases">
        <title>Genome analysis of coral dinoflagellate symbionts highlights evolutionary adaptations to a symbiotic lifestyle.</title>
        <authorList>
            <person name="Aranda M."/>
            <person name="Li Y."/>
            <person name="Liew Y.J."/>
            <person name="Baumgarten S."/>
            <person name="Simakov O."/>
            <person name="Wilson M."/>
            <person name="Piel J."/>
            <person name="Ashoor H."/>
            <person name="Bougouffa S."/>
            <person name="Bajic V.B."/>
            <person name="Ryu T."/>
            <person name="Ravasi T."/>
            <person name="Bayer T."/>
            <person name="Micklem G."/>
            <person name="Kim H."/>
            <person name="Bhak J."/>
            <person name="Lajeunesse T.C."/>
            <person name="Voolstra C.R."/>
        </authorList>
    </citation>
    <scope>NUCLEOTIDE SEQUENCE [LARGE SCALE GENOMIC DNA]</scope>
    <source>
        <strain evidence="2 3">CCMP2467</strain>
    </source>
</reference>
<dbReference type="AlphaFoldDB" id="A0A1Q9EKN7"/>
<name>A0A1Q9EKN7_SYMMI</name>
<sequence>MSISLQVRLLSGKTATVEAGLHEDVQSLKLRAEIALGVGRGRLLDSSGNILGSCTPVIEARLQNGGSLTLHVSRVQLYAACRAFAAILGDASAVTWGDDAVYGGDSSAVQDQLKNVRQIQASACAFAAILGDGSVVTWGDADCGGDTGAVQAELKNVQQIQATRYAFAAILGDGSVVTWGHADCGGDSGAAQDKLKNVQQIQATRYAFAAILGDGSVVTWGHAAYGGDSSAVQAQLKTVQQIQATRHAFAAILGDGSVVTWGDEDYGGDSSAAQDKLKNVQQIQATVRAFAAILGDGSVVTWGHADFGGDSSAVQDQLKNVEQIQGAEYSFAAILGDGSVMTWGHAEYGGDSSAVQDKTLLRGSVLDNILISGLASCAPSGSTRADAEWATRQSQRFLDPQDTLLGGSDGVTLSGGQVGELLHPLIEQQAGSMCVMMSYKDIEMVGPWKDDRSDYLTNMTRAAMGVLDGQVDTKTVVSALQGTPSIGRQSAITSAKIVNNVINGIVDELYPMTFRGDWLTDDARLLVGMFSD</sequence>
<organism evidence="2 3">
    <name type="scientific">Symbiodinium microadriaticum</name>
    <name type="common">Dinoflagellate</name>
    <name type="synonym">Zooxanthella microadriatica</name>
    <dbReference type="NCBI Taxonomy" id="2951"/>
    <lineage>
        <taxon>Eukaryota</taxon>
        <taxon>Sar</taxon>
        <taxon>Alveolata</taxon>
        <taxon>Dinophyceae</taxon>
        <taxon>Suessiales</taxon>
        <taxon>Symbiodiniaceae</taxon>
        <taxon>Symbiodinium</taxon>
    </lineage>
</organism>
<accession>A0A1Q9EKN7</accession>
<dbReference type="PANTHER" id="PTHR22870:SF408">
    <property type="entry name" value="OS09G0560450 PROTEIN"/>
    <property type="match status" value="1"/>
</dbReference>
<dbReference type="InterPro" id="IPR051210">
    <property type="entry name" value="Ub_ligase/GEF_domain"/>
</dbReference>
<keyword evidence="3" id="KW-1185">Reference proteome</keyword>
<evidence type="ECO:0000313" key="3">
    <source>
        <dbReference type="Proteomes" id="UP000186817"/>
    </source>
</evidence>
<dbReference type="PANTHER" id="PTHR22870">
    <property type="entry name" value="REGULATOR OF CHROMOSOME CONDENSATION"/>
    <property type="match status" value="1"/>
</dbReference>
<comment type="caution">
    <text evidence="2">The sequence shown here is derived from an EMBL/GenBank/DDBJ whole genome shotgun (WGS) entry which is preliminary data.</text>
</comment>